<gene>
    <name evidence="1" type="ORF">H9830_03640</name>
</gene>
<dbReference type="Proteomes" id="UP000824005">
    <property type="component" value="Unassembled WGS sequence"/>
</dbReference>
<reference evidence="1" key="2">
    <citation type="submission" date="2021-04" db="EMBL/GenBank/DDBJ databases">
        <authorList>
            <person name="Gilroy R."/>
        </authorList>
    </citation>
    <scope>NUCLEOTIDE SEQUENCE</scope>
    <source>
        <strain evidence="1">ChiGjej1B1-98</strain>
    </source>
</reference>
<feature type="non-terminal residue" evidence="1">
    <location>
        <position position="1"/>
    </location>
</feature>
<evidence type="ECO:0000313" key="2">
    <source>
        <dbReference type="Proteomes" id="UP000824005"/>
    </source>
</evidence>
<organism evidence="1 2">
    <name type="scientific">Candidatus Agrococcus pullicola</name>
    <dbReference type="NCBI Taxonomy" id="2838429"/>
    <lineage>
        <taxon>Bacteria</taxon>
        <taxon>Bacillati</taxon>
        <taxon>Actinomycetota</taxon>
        <taxon>Actinomycetes</taxon>
        <taxon>Micrococcales</taxon>
        <taxon>Microbacteriaceae</taxon>
        <taxon>Agrococcus</taxon>
    </lineage>
</organism>
<dbReference type="AlphaFoldDB" id="A0A9D1YWN1"/>
<comment type="caution">
    <text evidence="1">The sequence shown here is derived from an EMBL/GenBank/DDBJ whole genome shotgun (WGS) entry which is preliminary data.</text>
</comment>
<protein>
    <submittedName>
        <fullName evidence="1">Uncharacterized protein</fullName>
    </submittedName>
</protein>
<reference evidence="1" key="1">
    <citation type="journal article" date="2021" name="PeerJ">
        <title>Extensive microbial diversity within the chicken gut microbiome revealed by metagenomics and culture.</title>
        <authorList>
            <person name="Gilroy R."/>
            <person name="Ravi A."/>
            <person name="Getino M."/>
            <person name="Pursley I."/>
            <person name="Horton D.L."/>
            <person name="Alikhan N.F."/>
            <person name="Baker D."/>
            <person name="Gharbi K."/>
            <person name="Hall N."/>
            <person name="Watson M."/>
            <person name="Adriaenssens E.M."/>
            <person name="Foster-Nyarko E."/>
            <person name="Jarju S."/>
            <person name="Secka A."/>
            <person name="Antonio M."/>
            <person name="Oren A."/>
            <person name="Chaudhuri R.R."/>
            <person name="La Ragione R."/>
            <person name="Hildebrand F."/>
            <person name="Pallen M.J."/>
        </authorList>
    </citation>
    <scope>NUCLEOTIDE SEQUENCE</scope>
    <source>
        <strain evidence="1">ChiGjej1B1-98</strain>
    </source>
</reference>
<proteinExistence type="predicted"/>
<evidence type="ECO:0000313" key="1">
    <source>
        <dbReference type="EMBL" id="HIY65351.1"/>
    </source>
</evidence>
<name>A0A9D1YWN1_9MICO</name>
<accession>A0A9D1YWN1</accession>
<dbReference type="EMBL" id="DXDC01000108">
    <property type="protein sequence ID" value="HIY65351.1"/>
    <property type="molecule type" value="Genomic_DNA"/>
</dbReference>
<sequence>ANARALRVAPCLAESDKAGARSEAKLILVGAVQRWAEAGSGAVAQASAGPFQLSTDTRQRTGFNLWPSEIEVLQDLCSKDAGGAFGVDTVPTSGRVFHDEACSVVFGASYCSCGARLTGGEPLWPSP</sequence>